<evidence type="ECO:0000313" key="15">
    <source>
        <dbReference type="EMBL" id="GEN29953.1"/>
    </source>
</evidence>
<dbReference type="SUPFAM" id="SSF58104">
    <property type="entry name" value="Methyl-accepting chemotaxis protein (MCP) signaling domain"/>
    <property type="match status" value="1"/>
</dbReference>
<name>A0A511UWW2_9BACI</name>
<keyword evidence="8 10" id="KW-0807">Transducer</keyword>
<dbReference type="PANTHER" id="PTHR32089">
    <property type="entry name" value="METHYL-ACCEPTING CHEMOTAXIS PROTEIN MCPB"/>
    <property type="match status" value="1"/>
</dbReference>
<feature type="domain" description="HAMP" evidence="14">
    <location>
        <begin position="307"/>
        <end position="359"/>
    </location>
</feature>
<dbReference type="PANTHER" id="PTHR32089:SF114">
    <property type="entry name" value="METHYL-ACCEPTING CHEMOTAXIS PROTEIN MCPB"/>
    <property type="match status" value="1"/>
</dbReference>
<dbReference type="OrthoDB" id="9760371at2"/>
<comment type="similarity">
    <text evidence="9">Belongs to the methyl-accepting chemotaxis (MCP) protein family.</text>
</comment>
<gene>
    <name evidence="15" type="ORF">CQU01_01910</name>
</gene>
<evidence type="ECO:0000256" key="7">
    <source>
        <dbReference type="ARBA" id="ARBA00023136"/>
    </source>
</evidence>
<dbReference type="Proteomes" id="UP000321491">
    <property type="component" value="Unassembled WGS sequence"/>
</dbReference>
<dbReference type="GO" id="GO:0006935">
    <property type="term" value="P:chemotaxis"/>
    <property type="evidence" value="ECO:0007669"/>
    <property type="project" value="UniProtKB-KW"/>
</dbReference>
<sequence length="665" mass="73580">MKGKSKRKSSLFIGIFVPIIILIVITGITIGMTNYVISKNTIMEEKTLSVNRQLQTMNKTFELFFEEAHSILNRFAEDEHIINYKNNKPDDLLTYYKQTVDQTDIIGNAHTSIDDTGEIILYPEADLGDFDPRTREWYQMAVEAEGEIIWSDPFIDVSTEKTIVTVAKAFYQDGKLKGVTALDVFVDTLIDLGKNIDAGQSGYALILNSEGVFIAHPDTKKIGKSAKDLPFFKQLQKSKEHGTISYQENKEKKQLTFVTNNTANWIIGAVVFESDFSKQAQSILLPIVVTLVIIIILAGVVSVFIARKITKPVKSLQETIQQVEAGDLTVSIETSASNEIGQLAQSFSQMTNRLRAMISHISEISDHVSDASRNLVASAEENTAATNEVATTMEQIASGASNQAEIMESNAKATDELSQSIQEIIAYNNDMFSQAEHSNKASETGLNTVYTLQKQTKETQVATKDVIQAIHSLNKKSAQIGEIVTEITDISEQTNLLALNAAIEASRAGEHGRGFAVVADEVRKLAEQTEKALQGVSLLVTDMQSEIEKSTKLIDRTGQIFYDQIETVNETKQAFENIQKAIKENNTMIQKVTQLTETIMSQEQTITTHAQNIVSISQETAAGTEEVTASVEEQHASMEQLSNIAEQLDSDAINLQNEINQFKVK</sequence>
<dbReference type="AlphaFoldDB" id="A0A511UWW2"/>
<evidence type="ECO:0000256" key="8">
    <source>
        <dbReference type="ARBA" id="ARBA00023224"/>
    </source>
</evidence>
<evidence type="ECO:0000256" key="4">
    <source>
        <dbReference type="ARBA" id="ARBA00022500"/>
    </source>
</evidence>
<dbReference type="SMART" id="SM00304">
    <property type="entry name" value="HAMP"/>
    <property type="match status" value="1"/>
</dbReference>
<dbReference type="InterPro" id="IPR033479">
    <property type="entry name" value="dCache_1"/>
</dbReference>
<organism evidence="15 16">
    <name type="scientific">Cerasibacillus quisquiliarum</name>
    <dbReference type="NCBI Taxonomy" id="227865"/>
    <lineage>
        <taxon>Bacteria</taxon>
        <taxon>Bacillati</taxon>
        <taxon>Bacillota</taxon>
        <taxon>Bacilli</taxon>
        <taxon>Bacillales</taxon>
        <taxon>Bacillaceae</taxon>
        <taxon>Cerasibacillus</taxon>
    </lineage>
</organism>
<keyword evidence="11" id="KW-0175">Coiled coil</keyword>
<evidence type="ECO:0000259" key="13">
    <source>
        <dbReference type="PROSITE" id="PS50111"/>
    </source>
</evidence>
<dbReference type="PROSITE" id="PS50111">
    <property type="entry name" value="CHEMOTAXIS_TRANSDUC_2"/>
    <property type="match status" value="1"/>
</dbReference>
<keyword evidence="4" id="KW-0145">Chemotaxis</keyword>
<dbReference type="PROSITE" id="PS50885">
    <property type="entry name" value="HAMP"/>
    <property type="match status" value="1"/>
</dbReference>
<dbReference type="InterPro" id="IPR004089">
    <property type="entry name" value="MCPsignal_dom"/>
</dbReference>
<evidence type="ECO:0000256" key="1">
    <source>
        <dbReference type="ARBA" id="ARBA00004651"/>
    </source>
</evidence>
<protein>
    <submittedName>
        <fullName evidence="15">Methyl-accepting chemotaxis protein</fullName>
    </submittedName>
</protein>
<dbReference type="CDD" id="cd11386">
    <property type="entry name" value="MCP_signal"/>
    <property type="match status" value="1"/>
</dbReference>
<feature type="coiled-coil region" evidence="11">
    <location>
        <begin position="638"/>
        <end position="665"/>
    </location>
</feature>
<dbReference type="Gene3D" id="3.30.450.20">
    <property type="entry name" value="PAS domain"/>
    <property type="match status" value="2"/>
</dbReference>
<evidence type="ECO:0000256" key="12">
    <source>
        <dbReference type="SAM" id="Phobius"/>
    </source>
</evidence>
<evidence type="ECO:0000256" key="5">
    <source>
        <dbReference type="ARBA" id="ARBA00022692"/>
    </source>
</evidence>
<dbReference type="InterPro" id="IPR003660">
    <property type="entry name" value="HAMP_dom"/>
</dbReference>
<evidence type="ECO:0000256" key="6">
    <source>
        <dbReference type="ARBA" id="ARBA00022989"/>
    </source>
</evidence>
<dbReference type="SUPFAM" id="SSF103190">
    <property type="entry name" value="Sensory domain-like"/>
    <property type="match status" value="1"/>
</dbReference>
<reference evidence="15 16" key="1">
    <citation type="submission" date="2019-07" db="EMBL/GenBank/DDBJ databases">
        <title>Whole genome shotgun sequence of Cerasibacillus quisquiliarum NBRC 102429.</title>
        <authorList>
            <person name="Hosoyama A."/>
            <person name="Uohara A."/>
            <person name="Ohji S."/>
            <person name="Ichikawa N."/>
        </authorList>
    </citation>
    <scope>NUCLEOTIDE SEQUENCE [LARGE SCALE GENOMIC DNA]</scope>
    <source>
        <strain evidence="15 16">NBRC 102429</strain>
    </source>
</reference>
<dbReference type="Pfam" id="PF02743">
    <property type="entry name" value="dCache_1"/>
    <property type="match status" value="1"/>
</dbReference>
<comment type="caution">
    <text evidence="15">The sequence shown here is derived from an EMBL/GenBank/DDBJ whole genome shotgun (WGS) entry which is preliminary data.</text>
</comment>
<evidence type="ECO:0000313" key="16">
    <source>
        <dbReference type="Proteomes" id="UP000321491"/>
    </source>
</evidence>
<dbReference type="RefSeq" id="WP_146934591.1">
    <property type="nucleotide sequence ID" value="NZ_BJXW01000003.1"/>
</dbReference>
<keyword evidence="6 12" id="KW-1133">Transmembrane helix</keyword>
<evidence type="ECO:0000256" key="2">
    <source>
        <dbReference type="ARBA" id="ARBA00022475"/>
    </source>
</evidence>
<dbReference type="InterPro" id="IPR029151">
    <property type="entry name" value="Sensor-like_sf"/>
</dbReference>
<evidence type="ECO:0000256" key="11">
    <source>
        <dbReference type="SAM" id="Coils"/>
    </source>
</evidence>
<evidence type="ECO:0000256" key="3">
    <source>
        <dbReference type="ARBA" id="ARBA00022481"/>
    </source>
</evidence>
<feature type="transmembrane region" description="Helical" evidence="12">
    <location>
        <begin position="12"/>
        <end position="37"/>
    </location>
</feature>
<keyword evidence="16" id="KW-1185">Reference proteome</keyword>
<dbReference type="Gene3D" id="1.10.8.500">
    <property type="entry name" value="HAMP domain in histidine kinase"/>
    <property type="match status" value="1"/>
</dbReference>
<keyword evidence="7 12" id="KW-0472">Membrane</keyword>
<dbReference type="Pfam" id="PF00672">
    <property type="entry name" value="HAMP"/>
    <property type="match status" value="1"/>
</dbReference>
<dbReference type="GO" id="GO:0005886">
    <property type="term" value="C:plasma membrane"/>
    <property type="evidence" value="ECO:0007669"/>
    <property type="project" value="UniProtKB-SubCell"/>
</dbReference>
<dbReference type="Gene3D" id="1.10.287.950">
    <property type="entry name" value="Methyl-accepting chemotaxis protein"/>
    <property type="match status" value="1"/>
</dbReference>
<keyword evidence="5 12" id="KW-0812">Transmembrane</keyword>
<evidence type="ECO:0000256" key="10">
    <source>
        <dbReference type="PROSITE-ProRule" id="PRU00284"/>
    </source>
</evidence>
<dbReference type="GO" id="GO:0007165">
    <property type="term" value="P:signal transduction"/>
    <property type="evidence" value="ECO:0007669"/>
    <property type="project" value="UniProtKB-KW"/>
</dbReference>
<dbReference type="CDD" id="cd06225">
    <property type="entry name" value="HAMP"/>
    <property type="match status" value="1"/>
</dbReference>
<keyword evidence="3" id="KW-0488">Methylation</keyword>
<dbReference type="CDD" id="cd12912">
    <property type="entry name" value="PDC2_MCP_like"/>
    <property type="match status" value="1"/>
</dbReference>
<proteinExistence type="inferred from homology"/>
<dbReference type="SMART" id="SM00283">
    <property type="entry name" value="MA"/>
    <property type="match status" value="1"/>
</dbReference>
<dbReference type="Pfam" id="PF00015">
    <property type="entry name" value="MCPsignal"/>
    <property type="match status" value="1"/>
</dbReference>
<dbReference type="EMBL" id="BJXW01000003">
    <property type="protein sequence ID" value="GEN29953.1"/>
    <property type="molecule type" value="Genomic_DNA"/>
</dbReference>
<comment type="subcellular location">
    <subcellularLocation>
        <location evidence="1">Cell membrane</location>
        <topology evidence="1">Multi-pass membrane protein</topology>
    </subcellularLocation>
</comment>
<keyword evidence="2" id="KW-1003">Cell membrane</keyword>
<evidence type="ECO:0000256" key="9">
    <source>
        <dbReference type="ARBA" id="ARBA00029447"/>
    </source>
</evidence>
<dbReference type="CDD" id="cd12913">
    <property type="entry name" value="PDC1_MCP_like"/>
    <property type="match status" value="1"/>
</dbReference>
<feature type="domain" description="Methyl-accepting transducer" evidence="13">
    <location>
        <begin position="378"/>
        <end position="635"/>
    </location>
</feature>
<feature type="transmembrane region" description="Helical" evidence="12">
    <location>
        <begin position="283"/>
        <end position="306"/>
    </location>
</feature>
<evidence type="ECO:0000259" key="14">
    <source>
        <dbReference type="PROSITE" id="PS50885"/>
    </source>
</evidence>
<accession>A0A511UWW2</accession>